<dbReference type="CDD" id="cd22450">
    <property type="entry name" value="KH-I_ScSCP160_rpt5"/>
    <property type="match status" value="1"/>
</dbReference>
<dbReference type="SUPFAM" id="SSF54791">
    <property type="entry name" value="Eukaryotic type KH-domain (KH-domain type I)"/>
    <property type="match status" value="8"/>
</dbReference>
<comment type="caution">
    <text evidence="5">The sequence shown here is derived from an EMBL/GenBank/DDBJ whole genome shotgun (WGS) entry which is preliminary data.</text>
</comment>
<evidence type="ECO:0000313" key="5">
    <source>
        <dbReference type="EMBL" id="KAI1880792.1"/>
    </source>
</evidence>
<dbReference type="Gene3D" id="3.30.1370.10">
    <property type="entry name" value="K Homology domain, type 1"/>
    <property type="match status" value="9"/>
</dbReference>
<dbReference type="Proteomes" id="UP000829685">
    <property type="component" value="Unassembled WGS sequence"/>
</dbReference>
<feature type="compositionally biased region" description="Low complexity" evidence="3">
    <location>
        <begin position="1"/>
        <end position="12"/>
    </location>
</feature>
<feature type="compositionally biased region" description="Polar residues" evidence="3">
    <location>
        <begin position="79"/>
        <end position="90"/>
    </location>
</feature>
<dbReference type="SMART" id="SM00322">
    <property type="entry name" value="KH"/>
    <property type="match status" value="9"/>
</dbReference>
<dbReference type="PANTHER" id="PTHR10627:SF31">
    <property type="entry name" value="DODECA-SATELLITE-BINDING PROTEIN 1, ISOFORM A"/>
    <property type="match status" value="1"/>
</dbReference>
<feature type="region of interest" description="Disordered" evidence="3">
    <location>
        <begin position="1"/>
        <end position="113"/>
    </location>
</feature>
<feature type="domain" description="K Homology" evidence="4">
    <location>
        <begin position="267"/>
        <end position="356"/>
    </location>
</feature>
<dbReference type="CDD" id="cd22449">
    <property type="entry name" value="KH-I_ScSCP160_rpt4"/>
    <property type="match status" value="1"/>
</dbReference>
<evidence type="ECO:0000259" key="4">
    <source>
        <dbReference type="SMART" id="SM00322"/>
    </source>
</evidence>
<proteinExistence type="predicted"/>
<dbReference type="InterPro" id="IPR004087">
    <property type="entry name" value="KH_dom"/>
</dbReference>
<dbReference type="Pfam" id="PF00013">
    <property type="entry name" value="KH_1"/>
    <property type="match status" value="6"/>
</dbReference>
<dbReference type="CDD" id="cd02394">
    <property type="entry name" value="KH-I_Vigilin_rpt6"/>
    <property type="match status" value="1"/>
</dbReference>
<feature type="domain" description="K Homology" evidence="4">
    <location>
        <begin position="844"/>
        <end position="916"/>
    </location>
</feature>
<feature type="region of interest" description="Disordered" evidence="3">
    <location>
        <begin position="788"/>
        <end position="825"/>
    </location>
</feature>
<dbReference type="GO" id="GO:0005737">
    <property type="term" value="C:cytoplasm"/>
    <property type="evidence" value="ECO:0007669"/>
    <property type="project" value="TreeGrafter"/>
</dbReference>
<feature type="region of interest" description="Disordered" evidence="3">
    <location>
        <begin position="1105"/>
        <end position="1133"/>
    </location>
</feature>
<dbReference type="InterPro" id="IPR054548">
    <property type="entry name" value="SCP160-like_KH"/>
</dbReference>
<dbReference type="AlphaFoldDB" id="A0A9Q0ARI8"/>
<name>A0A9Q0ARI8_9PEZI</name>
<dbReference type="CDD" id="cd00105">
    <property type="entry name" value="KH-I"/>
    <property type="match status" value="1"/>
</dbReference>
<feature type="domain" description="K Homology" evidence="4">
    <location>
        <begin position="920"/>
        <end position="997"/>
    </location>
</feature>
<sequence length="1262" mass="137466">MATTSESSSAAERLLQQHTQDHHVTVEDAPDEDLAPKKSSTPVNYEDAFPSLGANGNGQKGKAKEPAGPSIWMAKVPTAANTPNGTSRASTPASGTGPAVAGPPASGPKNVNIPGRHVESVVIESQYIMPRNQLKRPIPDLVKDINRKSRAVLSATFLSSGHLKVEAVGPQDKAQQAIRELVNVIGTKSTVKVPIPRSARAHLIGKGGATIKSIQEKSGARIQLPKTDDNQADDDEDALVDVIVEGNAVTAAVARDAIRKIAGDHSASANLKLKSIPAEIYPFIAGPNNSSLSALEAEHGVQVRVPSHEPWAHPFPQALNGERPFFAPTNSDNFISLAGERAAVTAARAAIEKRAQELQNQLLWEQNTVPFDRHQFVIGERGIPTEEFFAETNCVILFPSDPTVDLVTVIGLKDDLARGSEKAAELAMNLNTSSYDVSRDHKHAQGGAPVYMRDIARYLRQRKEIERLEKLHQVHISTPITDAMGLPWGLFGREGKNILKAQKEVKSIVGGHPPSRFATVSVDPFFHAYLRTDIKPQVQSDYGVHIVVPEAAESQLPVVLVFEGQSGAEDTYQIPQAAPTAQELSAFKQGLADARKHILDLISKQEEIKVKTLEVPTKFHEKLRKFIKKEQDATTRKAGEIPVRVSVRGTTITMRGTASAVESLAEKAEAFVAQEKEDEKERGFTMKFDFPQKHANHLIGKSGSHINELREKFDVDIQVQNGEVELKGPKAKAERAKAHILSLAKTWADETTHTLKIEPKYHRELIGASGAQITRLQDRYKVHINFPRSARPAKDDEPAADAASEVAKPQRQQGPDEVVIRGPKKGADEARDEIFSLYSYLKEHSNAAVVSVQQKQLPSLIGAGGSAMDELRQKTGAKIDIPNDRNTPADALVEIQIKGTKAQVAEAKKLIEEKKAVFDDTITTTVDIDKKWHKILIGPGGSTLRDIITKAGGPDDRRLQNRYIQFPKQDADGNAIKVEGRKDVVDKIIATIESMVSERASQVSETIDVPIEKHRSMIGRGGDAKRKLESEFSVSIDIPRQGSGQTGVKITGKPDDVSKAKEHILSSFKEEPSETVQVPRKYHSAIANNGQFFRRLRNDFKVTVDHAGHSTPGKSKPASSRVSNGATPLITDDPEEVADAHSWNIVDNASTEEGDIPWVLKGAAENVERAKEAISKALEQAQKPSATGYLILADPSTYRYVIGQGGSKVNAIRKQSGCQIQVPKDQASDEAIEIVGTREGCEKAKDLILEAVREGVASRNRD</sequence>
<accession>A0A9Q0ARI8</accession>
<feature type="domain" description="K Homology" evidence="4">
    <location>
        <begin position="749"/>
        <end position="839"/>
    </location>
</feature>
<feature type="domain" description="K Homology" evidence="4">
    <location>
        <begin position="187"/>
        <end position="263"/>
    </location>
</feature>
<feature type="compositionally biased region" description="Polar residues" evidence="3">
    <location>
        <begin position="1117"/>
        <end position="1126"/>
    </location>
</feature>
<evidence type="ECO:0000256" key="3">
    <source>
        <dbReference type="SAM" id="MobiDB-lite"/>
    </source>
</evidence>
<evidence type="ECO:0000313" key="6">
    <source>
        <dbReference type="Proteomes" id="UP000829685"/>
    </source>
</evidence>
<dbReference type="EMBL" id="JAFIMR010000002">
    <property type="protein sequence ID" value="KAI1880792.1"/>
    <property type="molecule type" value="Genomic_DNA"/>
</dbReference>
<feature type="domain" description="K Homology" evidence="4">
    <location>
        <begin position="1070"/>
        <end position="1179"/>
    </location>
</feature>
<evidence type="ECO:0000256" key="2">
    <source>
        <dbReference type="PROSITE-ProRule" id="PRU00117"/>
    </source>
</evidence>
<evidence type="ECO:0000256" key="1">
    <source>
        <dbReference type="ARBA" id="ARBA00022737"/>
    </source>
</evidence>
<dbReference type="CDD" id="cd22448">
    <property type="entry name" value="KH-I_ScSCP160_rpt3"/>
    <property type="match status" value="1"/>
</dbReference>
<gene>
    <name evidence="5" type="ORF">JX265_001032</name>
</gene>
<keyword evidence="2" id="KW-0694">RNA-binding</keyword>
<feature type="domain" description="K Homology" evidence="4">
    <location>
        <begin position="1185"/>
        <end position="1253"/>
    </location>
</feature>
<dbReference type="GO" id="GO:0003729">
    <property type="term" value="F:mRNA binding"/>
    <property type="evidence" value="ECO:0007669"/>
    <property type="project" value="TreeGrafter"/>
</dbReference>
<feature type="domain" description="K Homology" evidence="4">
    <location>
        <begin position="682"/>
        <end position="745"/>
    </location>
</feature>
<dbReference type="InterPro" id="IPR036612">
    <property type="entry name" value="KH_dom_type_1_sf"/>
</dbReference>
<dbReference type="OrthoDB" id="10027144at2759"/>
<dbReference type="PROSITE" id="PS50084">
    <property type="entry name" value="KH_TYPE_1"/>
    <property type="match status" value="8"/>
</dbReference>
<dbReference type="PANTHER" id="PTHR10627">
    <property type="entry name" value="SCP160"/>
    <property type="match status" value="1"/>
</dbReference>
<protein>
    <recommendedName>
        <fullName evidence="4">K Homology domain-containing protein</fullName>
    </recommendedName>
</protein>
<keyword evidence="1" id="KW-0677">Repeat</keyword>
<dbReference type="Pfam" id="PF22952">
    <property type="entry name" value="KH_11"/>
    <property type="match status" value="1"/>
</dbReference>
<feature type="compositionally biased region" description="Low complexity" evidence="3">
    <location>
        <begin position="800"/>
        <end position="809"/>
    </location>
</feature>
<feature type="domain" description="K Homology" evidence="4">
    <location>
        <begin position="1001"/>
        <end position="1069"/>
    </location>
</feature>
<reference evidence="5" key="1">
    <citation type="submission" date="2021-03" db="EMBL/GenBank/DDBJ databases">
        <title>Revisited historic fungal species revealed as producer of novel bioactive compounds through whole genome sequencing and comparative genomics.</title>
        <authorList>
            <person name="Vignolle G.A."/>
            <person name="Hochenegger N."/>
            <person name="Mach R.L."/>
            <person name="Mach-Aigner A.R."/>
            <person name="Javad Rahimi M."/>
            <person name="Salim K.A."/>
            <person name="Chan C.M."/>
            <person name="Lim L.B.L."/>
            <person name="Cai F."/>
            <person name="Druzhinina I.S."/>
            <person name="U'Ren J.M."/>
            <person name="Derntl C."/>
        </authorList>
    </citation>
    <scope>NUCLEOTIDE SEQUENCE</scope>
    <source>
        <strain evidence="5">TUCIM 5799</strain>
    </source>
</reference>
<keyword evidence="6" id="KW-1185">Reference proteome</keyword>
<organism evidence="5 6">
    <name type="scientific">Neoarthrinium moseri</name>
    <dbReference type="NCBI Taxonomy" id="1658444"/>
    <lineage>
        <taxon>Eukaryota</taxon>
        <taxon>Fungi</taxon>
        <taxon>Dikarya</taxon>
        <taxon>Ascomycota</taxon>
        <taxon>Pezizomycotina</taxon>
        <taxon>Sordariomycetes</taxon>
        <taxon>Xylariomycetidae</taxon>
        <taxon>Amphisphaeriales</taxon>
        <taxon>Apiosporaceae</taxon>
        <taxon>Neoarthrinium</taxon>
    </lineage>
</organism>
<dbReference type="InterPro" id="IPR004088">
    <property type="entry name" value="KH_dom_type_1"/>
</dbReference>
<feature type="compositionally biased region" description="Low complexity" evidence="3">
    <location>
        <begin position="91"/>
        <end position="108"/>
    </location>
</feature>